<dbReference type="InterPro" id="IPR013424">
    <property type="entry name" value="Ice-binding_C"/>
</dbReference>
<dbReference type="Pfam" id="PF07452">
    <property type="entry name" value="CHRD"/>
    <property type="match status" value="1"/>
</dbReference>
<dbReference type="SMART" id="SM00754">
    <property type="entry name" value="CHRD"/>
    <property type="match status" value="1"/>
</dbReference>
<dbReference type="Pfam" id="PF07589">
    <property type="entry name" value="PEP-CTERM"/>
    <property type="match status" value="1"/>
</dbReference>
<comment type="caution">
    <text evidence="3">The sequence shown here is derived from an EMBL/GenBank/DDBJ whole genome shotgun (WGS) entry which is preliminary data.</text>
</comment>
<evidence type="ECO:0000259" key="2">
    <source>
        <dbReference type="SMART" id="SM00754"/>
    </source>
</evidence>
<gene>
    <name evidence="3" type="ORF">E4O92_06545</name>
</gene>
<proteinExistence type="predicted"/>
<evidence type="ECO:0000313" key="4">
    <source>
        <dbReference type="Proteomes" id="UP000297258"/>
    </source>
</evidence>
<dbReference type="EMBL" id="SPUM01000038">
    <property type="protein sequence ID" value="TFW33647.1"/>
    <property type="molecule type" value="Genomic_DNA"/>
</dbReference>
<feature type="signal peptide" evidence="1">
    <location>
        <begin position="1"/>
        <end position="23"/>
    </location>
</feature>
<dbReference type="NCBIfam" id="TIGR02595">
    <property type="entry name" value="PEP_CTERM"/>
    <property type="match status" value="1"/>
</dbReference>
<accession>A0A4Y9T2L1</accession>
<name>A0A4Y9T2L1_9BURK</name>
<dbReference type="AlphaFoldDB" id="A0A4Y9T2L1"/>
<evidence type="ECO:0000256" key="1">
    <source>
        <dbReference type="SAM" id="SignalP"/>
    </source>
</evidence>
<protein>
    <submittedName>
        <fullName evidence="3">CHRD domain-containing protein</fullName>
    </submittedName>
</protein>
<dbReference type="InterPro" id="IPR010895">
    <property type="entry name" value="CHRD"/>
</dbReference>
<organism evidence="3 4">
    <name type="scientific">Massilia horti</name>
    <dbReference type="NCBI Taxonomy" id="2562153"/>
    <lineage>
        <taxon>Bacteria</taxon>
        <taxon>Pseudomonadati</taxon>
        <taxon>Pseudomonadota</taxon>
        <taxon>Betaproteobacteria</taxon>
        <taxon>Burkholderiales</taxon>
        <taxon>Oxalobacteraceae</taxon>
        <taxon>Telluria group</taxon>
        <taxon>Massilia</taxon>
    </lineage>
</organism>
<feature type="chain" id="PRO_5021197781" evidence="1">
    <location>
        <begin position="24"/>
        <end position="195"/>
    </location>
</feature>
<reference evidence="3 4" key="1">
    <citation type="submission" date="2019-03" db="EMBL/GenBank/DDBJ databases">
        <title>Draft genome of Massilia hortus sp. nov., a novel bacterial species of the Oxalobacteraceae family.</title>
        <authorList>
            <person name="Peta V."/>
            <person name="Raths R."/>
            <person name="Bucking H."/>
        </authorList>
    </citation>
    <scope>NUCLEOTIDE SEQUENCE [LARGE SCALE GENOMIC DNA]</scope>
    <source>
        <strain evidence="3 4">ONC3</strain>
    </source>
</reference>
<keyword evidence="1" id="KW-0732">Signal</keyword>
<dbReference type="OrthoDB" id="571052at2"/>
<keyword evidence="4" id="KW-1185">Reference proteome</keyword>
<feature type="domain" description="CHRD" evidence="2">
    <location>
        <begin position="27"/>
        <end position="167"/>
    </location>
</feature>
<dbReference type="RefSeq" id="WP_135188946.1">
    <property type="nucleotide sequence ID" value="NZ_SPUM01000038.1"/>
</dbReference>
<evidence type="ECO:0000313" key="3">
    <source>
        <dbReference type="EMBL" id="TFW33647.1"/>
    </source>
</evidence>
<sequence length="195" mass="20063">MKHVLSVLAIAASSLAAVSTAHAQQSEPLRAVQVGALESPPNSSAAYGLTALDFAGDILQVDSNFKYLESPSLASHIHCCTSTPFTGDAGIAVPFTHTPVGVQSGSFTQAIDLTKDASFTPAFLDSNGGTAESAQAALMAGINAHEAYVNVHSDKFPEGEIRGFIVAAPVPEPASWAMLGLGLAGLGFVARKRKV</sequence>
<dbReference type="Proteomes" id="UP000297258">
    <property type="component" value="Unassembled WGS sequence"/>
</dbReference>